<gene>
    <name evidence="1" type="ORF">Vqi01_49650</name>
</gene>
<organism evidence="1 2">
    <name type="scientific">Micromonospora qiuiae</name>
    <dbReference type="NCBI Taxonomy" id="502268"/>
    <lineage>
        <taxon>Bacteria</taxon>
        <taxon>Bacillati</taxon>
        <taxon>Actinomycetota</taxon>
        <taxon>Actinomycetes</taxon>
        <taxon>Micromonosporales</taxon>
        <taxon>Micromonosporaceae</taxon>
        <taxon>Micromonospora</taxon>
    </lineage>
</organism>
<name>A0ABQ4JGR9_9ACTN</name>
<comment type="caution">
    <text evidence="1">The sequence shown here is derived from an EMBL/GenBank/DDBJ whole genome shotgun (WGS) entry which is preliminary data.</text>
</comment>
<keyword evidence="2" id="KW-1185">Reference proteome</keyword>
<reference evidence="1 2" key="1">
    <citation type="submission" date="2021-01" db="EMBL/GenBank/DDBJ databases">
        <title>Whole genome shotgun sequence of Verrucosispora qiuiae NBRC 106684.</title>
        <authorList>
            <person name="Komaki H."/>
            <person name="Tamura T."/>
        </authorList>
    </citation>
    <scope>NUCLEOTIDE SEQUENCE [LARGE SCALE GENOMIC DNA]</scope>
    <source>
        <strain evidence="1 2">NBRC 106684</strain>
    </source>
</reference>
<sequence length="153" mass="17510">MLIGPPGLDRIDRLTVTIRNDHFRRGEGDHRQSMDGPTQEEIRDYIWGPYRFTPGTGPDDARADRLGRETVYDTALPIGEELPYQLEQTMPGHWMRSMTQQGWLQQRGPIVRLAFTAEHQTHGTWYLPCEIDTTNMPITVIVPQVEHATRGDG</sequence>
<protein>
    <submittedName>
        <fullName evidence="1">Uncharacterized protein</fullName>
    </submittedName>
</protein>
<proteinExistence type="predicted"/>
<evidence type="ECO:0000313" key="1">
    <source>
        <dbReference type="EMBL" id="GIJ29803.1"/>
    </source>
</evidence>
<accession>A0ABQ4JGR9</accession>
<dbReference type="EMBL" id="BOPC01000084">
    <property type="protein sequence ID" value="GIJ29803.1"/>
    <property type="molecule type" value="Genomic_DNA"/>
</dbReference>
<dbReference type="Proteomes" id="UP000653076">
    <property type="component" value="Unassembled WGS sequence"/>
</dbReference>
<evidence type="ECO:0000313" key="2">
    <source>
        <dbReference type="Proteomes" id="UP000653076"/>
    </source>
</evidence>
<dbReference type="RefSeq" id="WP_204037258.1">
    <property type="nucleotide sequence ID" value="NZ_BOPC01000084.1"/>
</dbReference>